<dbReference type="EMBL" id="AVOT02020613">
    <property type="protein sequence ID" value="MBW0508911.1"/>
    <property type="molecule type" value="Genomic_DNA"/>
</dbReference>
<protein>
    <submittedName>
        <fullName evidence="1">Uncharacterized protein</fullName>
    </submittedName>
</protein>
<dbReference type="AlphaFoldDB" id="A0A9Q3DYC5"/>
<dbReference type="OrthoDB" id="1292405at2759"/>
<dbReference type="Proteomes" id="UP000765509">
    <property type="component" value="Unassembled WGS sequence"/>
</dbReference>
<keyword evidence="2" id="KW-1185">Reference proteome</keyword>
<proteinExistence type="predicted"/>
<sequence>MMCITNDNASINNKMVQEMEIISPTFKAETHAICCMAHIIHLAAPDWLNALGHGVSADIEVNQQYADLISPMAISNLIKPPDGQNMRYDSIIS</sequence>
<name>A0A9Q3DYC5_9BASI</name>
<gene>
    <name evidence="1" type="ORF">O181_048626</name>
</gene>
<evidence type="ECO:0000313" key="1">
    <source>
        <dbReference type="EMBL" id="MBW0508911.1"/>
    </source>
</evidence>
<organism evidence="1 2">
    <name type="scientific">Austropuccinia psidii MF-1</name>
    <dbReference type="NCBI Taxonomy" id="1389203"/>
    <lineage>
        <taxon>Eukaryota</taxon>
        <taxon>Fungi</taxon>
        <taxon>Dikarya</taxon>
        <taxon>Basidiomycota</taxon>
        <taxon>Pucciniomycotina</taxon>
        <taxon>Pucciniomycetes</taxon>
        <taxon>Pucciniales</taxon>
        <taxon>Sphaerophragmiaceae</taxon>
        <taxon>Austropuccinia</taxon>
    </lineage>
</organism>
<accession>A0A9Q3DYC5</accession>
<evidence type="ECO:0000313" key="2">
    <source>
        <dbReference type="Proteomes" id="UP000765509"/>
    </source>
</evidence>
<reference evidence="1" key="1">
    <citation type="submission" date="2021-03" db="EMBL/GenBank/DDBJ databases">
        <title>Draft genome sequence of rust myrtle Austropuccinia psidii MF-1, a brazilian biotype.</title>
        <authorList>
            <person name="Quecine M.C."/>
            <person name="Pachon D.M.R."/>
            <person name="Bonatelli M.L."/>
            <person name="Correr F.H."/>
            <person name="Franceschini L.M."/>
            <person name="Leite T.F."/>
            <person name="Margarido G.R.A."/>
            <person name="Almeida C.A."/>
            <person name="Ferrarezi J.A."/>
            <person name="Labate C.A."/>
        </authorList>
    </citation>
    <scope>NUCLEOTIDE SEQUENCE</scope>
    <source>
        <strain evidence="1">MF-1</strain>
    </source>
</reference>
<comment type="caution">
    <text evidence="1">The sequence shown here is derived from an EMBL/GenBank/DDBJ whole genome shotgun (WGS) entry which is preliminary data.</text>
</comment>